<accession>A0A4R8R4Z8</accession>
<dbReference type="EMBL" id="PECC01000028">
    <property type="protein sequence ID" value="TDZ49269.1"/>
    <property type="molecule type" value="Genomic_DNA"/>
</dbReference>
<comment type="caution">
    <text evidence="1">The sequence shown here is derived from an EMBL/GenBank/DDBJ whole genome shotgun (WGS) entry which is preliminary data.</text>
</comment>
<dbReference type="AlphaFoldDB" id="A0A4R8R4Z8"/>
<proteinExistence type="predicted"/>
<dbReference type="SUPFAM" id="SSF54637">
    <property type="entry name" value="Thioesterase/thiol ester dehydrase-isomerase"/>
    <property type="match status" value="1"/>
</dbReference>
<sequence>MSSALLQIPVQERLRPQQSWFTIEHRVTAGDTSAVGPVYYARLIDWQGQCREQCGQLGAPVFSSDISGDYVMLTQSCSCEFIAELHFGDLVAIRLTVPWVRMHLMKGEYRFERISVSGEKGGELVAKGEQIWASARHVDGRMEPCPWPRELVDCVVPLGADVSRAQIEDSAKHEAVDGISW</sequence>
<dbReference type="CDD" id="cd00586">
    <property type="entry name" value="4HBT"/>
    <property type="match status" value="1"/>
</dbReference>
<dbReference type="Proteomes" id="UP000295165">
    <property type="component" value="Unassembled WGS sequence"/>
</dbReference>
<reference evidence="1 2" key="1">
    <citation type="journal article" date="2019" name="Sci. Rep.">
        <title>Extended insight into the Mycobacterium chelonae-abscessus complex through whole genome sequencing of Mycobacterium salmoniphilum outbreak and Mycobacterium salmoniphilum-like strains.</title>
        <authorList>
            <person name="Behra P.R.K."/>
            <person name="Das S."/>
            <person name="Pettersson B.M.F."/>
            <person name="Shirreff L."/>
            <person name="DuCote T."/>
            <person name="Jacobsson K.G."/>
            <person name="Ennis D.G."/>
            <person name="Kirsebom L.A."/>
        </authorList>
    </citation>
    <scope>NUCLEOTIDE SEQUENCE [LARGE SCALE GENOMIC DNA]</scope>
    <source>
        <strain evidence="1 2">CCUG 63697</strain>
    </source>
</reference>
<name>A0A4R8R4Z8_9MYCO</name>
<gene>
    <name evidence="1" type="ORF">CCUG63697_03805</name>
</gene>
<dbReference type="RefSeq" id="WP_134050581.1">
    <property type="nucleotide sequence ID" value="NZ_PECB01000002.1"/>
</dbReference>
<dbReference type="GO" id="GO:0061522">
    <property type="term" value="F:1,4-dihydroxy-2-naphthoyl-CoA thioesterase activity"/>
    <property type="evidence" value="ECO:0007669"/>
    <property type="project" value="UniProtKB-EC"/>
</dbReference>
<keyword evidence="2" id="KW-1185">Reference proteome</keyword>
<organism evidence="1 2">
    <name type="scientific">Mycobacteroides franklinii</name>
    <dbReference type="NCBI Taxonomy" id="948102"/>
    <lineage>
        <taxon>Bacteria</taxon>
        <taxon>Bacillati</taxon>
        <taxon>Actinomycetota</taxon>
        <taxon>Actinomycetes</taxon>
        <taxon>Mycobacteriales</taxon>
        <taxon>Mycobacteriaceae</taxon>
        <taxon>Mycobacteroides</taxon>
    </lineage>
</organism>
<evidence type="ECO:0000313" key="2">
    <source>
        <dbReference type="Proteomes" id="UP000295165"/>
    </source>
</evidence>
<dbReference type="EC" id="3.1.2.28" evidence="1"/>
<dbReference type="InterPro" id="IPR029069">
    <property type="entry name" value="HotDog_dom_sf"/>
</dbReference>
<keyword evidence="1" id="KW-0378">Hydrolase</keyword>
<protein>
    <submittedName>
        <fullName evidence="1">1,4-dihydroxy-2-naphthoyl-CoA hydrolase</fullName>
        <ecNumber evidence="1">3.1.2.28</ecNumber>
    </submittedName>
</protein>
<evidence type="ECO:0000313" key="1">
    <source>
        <dbReference type="EMBL" id="TDZ49269.1"/>
    </source>
</evidence>
<dbReference type="Gene3D" id="3.10.129.10">
    <property type="entry name" value="Hotdog Thioesterase"/>
    <property type="match status" value="1"/>
</dbReference>